<dbReference type="InterPro" id="IPR000734">
    <property type="entry name" value="TAG_lipase"/>
</dbReference>
<dbReference type="SUPFAM" id="SSF53474">
    <property type="entry name" value="alpha/beta-Hydrolases"/>
    <property type="match status" value="1"/>
</dbReference>
<dbReference type="GO" id="GO:0016042">
    <property type="term" value="P:lipid catabolic process"/>
    <property type="evidence" value="ECO:0000318"/>
    <property type="project" value="GO_Central"/>
</dbReference>
<evidence type="ECO:0000313" key="10">
    <source>
        <dbReference type="Proteomes" id="UP000007266"/>
    </source>
</evidence>
<dbReference type="GO" id="GO:0016298">
    <property type="term" value="F:lipase activity"/>
    <property type="evidence" value="ECO:0000318"/>
    <property type="project" value="GO_Central"/>
</dbReference>
<reference evidence="9 10" key="2">
    <citation type="journal article" date="2010" name="Nucleic Acids Res.">
        <title>BeetleBase in 2010: revisions to provide comprehensive genomic information for Tribolium castaneum.</title>
        <authorList>
            <person name="Kim H.S."/>
            <person name="Murphy T."/>
            <person name="Xia J."/>
            <person name="Caragea D."/>
            <person name="Park Y."/>
            <person name="Beeman R.W."/>
            <person name="Lorenzen M.D."/>
            <person name="Butcher S."/>
            <person name="Manak J.R."/>
            <person name="Brown S.J."/>
        </authorList>
    </citation>
    <scope>GENOME REANNOTATION</scope>
    <source>
        <strain evidence="9 10">Georgia GA2</strain>
    </source>
</reference>
<feature type="active site" description="Charge relay system" evidence="5">
    <location>
        <position position="310"/>
    </location>
</feature>
<dbReference type="FunFam" id="2.60.60.20:FF:000033">
    <property type="entry name" value="Inactive pancreatic lipase-related protein 1-like Protein"/>
    <property type="match status" value="1"/>
</dbReference>
<evidence type="ECO:0000256" key="2">
    <source>
        <dbReference type="ARBA" id="ARBA00010701"/>
    </source>
</evidence>
<dbReference type="InterPro" id="IPR016272">
    <property type="entry name" value="Lipase_LIPH"/>
</dbReference>
<dbReference type="AlphaFoldDB" id="D6X325"/>
<dbReference type="Proteomes" id="UP000007266">
    <property type="component" value="Linkage group 9"/>
</dbReference>
<dbReference type="PhylomeDB" id="D6X325"/>
<keyword evidence="6" id="KW-0106">Calcium</keyword>
<comment type="similarity">
    <text evidence="2 7">Belongs to the AB hydrolase superfamily. Lipase family.</text>
</comment>
<dbReference type="PRINTS" id="PR00821">
    <property type="entry name" value="TAGLIPASE"/>
</dbReference>
<feature type="active site" description="Nucleophile" evidence="5">
    <location>
        <position position="195"/>
    </location>
</feature>
<dbReference type="CDD" id="cd00707">
    <property type="entry name" value="Pancreat_lipase_like"/>
    <property type="match status" value="1"/>
</dbReference>
<dbReference type="FunCoup" id="D6X325">
    <property type="interactions" value="23"/>
</dbReference>
<reference evidence="9 10" key="1">
    <citation type="journal article" date="2008" name="Nature">
        <title>The genome of the model beetle and pest Tribolium castaneum.</title>
        <authorList>
            <consortium name="Tribolium Genome Sequencing Consortium"/>
            <person name="Richards S."/>
            <person name="Gibbs R.A."/>
            <person name="Weinstock G.M."/>
            <person name="Brown S.J."/>
            <person name="Denell R."/>
            <person name="Beeman R.W."/>
            <person name="Gibbs R."/>
            <person name="Beeman R.W."/>
            <person name="Brown S.J."/>
            <person name="Bucher G."/>
            <person name="Friedrich M."/>
            <person name="Grimmelikhuijzen C.J."/>
            <person name="Klingler M."/>
            <person name="Lorenzen M."/>
            <person name="Richards S."/>
            <person name="Roth S."/>
            <person name="Schroder R."/>
            <person name="Tautz D."/>
            <person name="Zdobnov E.M."/>
            <person name="Muzny D."/>
            <person name="Gibbs R.A."/>
            <person name="Weinstock G.M."/>
            <person name="Attaway T."/>
            <person name="Bell S."/>
            <person name="Buhay C.J."/>
            <person name="Chandrabose M.N."/>
            <person name="Chavez D."/>
            <person name="Clerk-Blankenburg K.P."/>
            <person name="Cree A."/>
            <person name="Dao M."/>
            <person name="Davis C."/>
            <person name="Chacko J."/>
            <person name="Dinh H."/>
            <person name="Dugan-Rocha S."/>
            <person name="Fowler G."/>
            <person name="Garner T.T."/>
            <person name="Garnes J."/>
            <person name="Gnirke A."/>
            <person name="Hawes A."/>
            <person name="Hernandez J."/>
            <person name="Hines S."/>
            <person name="Holder M."/>
            <person name="Hume J."/>
            <person name="Jhangiani S.N."/>
            <person name="Joshi V."/>
            <person name="Khan Z.M."/>
            <person name="Jackson L."/>
            <person name="Kovar C."/>
            <person name="Kowis A."/>
            <person name="Lee S."/>
            <person name="Lewis L.R."/>
            <person name="Margolis J."/>
            <person name="Morgan M."/>
            <person name="Nazareth L.V."/>
            <person name="Nguyen N."/>
            <person name="Okwuonu G."/>
            <person name="Parker D."/>
            <person name="Richards S."/>
            <person name="Ruiz S.J."/>
            <person name="Santibanez J."/>
            <person name="Savard J."/>
            <person name="Scherer S.E."/>
            <person name="Schneider B."/>
            <person name="Sodergren E."/>
            <person name="Tautz D."/>
            <person name="Vattahil S."/>
            <person name="Villasana D."/>
            <person name="White C.S."/>
            <person name="Wright R."/>
            <person name="Park Y."/>
            <person name="Beeman R.W."/>
            <person name="Lord J."/>
            <person name="Oppert B."/>
            <person name="Lorenzen M."/>
            <person name="Brown S."/>
            <person name="Wang L."/>
            <person name="Savard J."/>
            <person name="Tautz D."/>
            <person name="Richards S."/>
            <person name="Weinstock G."/>
            <person name="Gibbs R.A."/>
            <person name="Liu Y."/>
            <person name="Worley K."/>
            <person name="Weinstock G."/>
            <person name="Elsik C.G."/>
            <person name="Reese J.T."/>
            <person name="Elhaik E."/>
            <person name="Landan G."/>
            <person name="Graur D."/>
            <person name="Arensburger P."/>
            <person name="Atkinson P."/>
            <person name="Beeman R.W."/>
            <person name="Beidler J."/>
            <person name="Brown S.J."/>
            <person name="Demuth J.P."/>
            <person name="Drury D.W."/>
            <person name="Du Y.Z."/>
            <person name="Fujiwara H."/>
            <person name="Lorenzen M."/>
            <person name="Maselli V."/>
            <person name="Osanai M."/>
            <person name="Park Y."/>
            <person name="Robertson H.M."/>
            <person name="Tu Z."/>
            <person name="Wang J.J."/>
            <person name="Wang S."/>
            <person name="Richards S."/>
            <person name="Song H."/>
            <person name="Zhang L."/>
            <person name="Sodergren E."/>
            <person name="Werner D."/>
            <person name="Stanke M."/>
            <person name="Morgenstern B."/>
            <person name="Solovyev V."/>
            <person name="Kosarev P."/>
            <person name="Brown G."/>
            <person name="Chen H.C."/>
            <person name="Ermolaeva O."/>
            <person name="Hlavina W."/>
            <person name="Kapustin Y."/>
            <person name="Kiryutin B."/>
            <person name="Kitts P."/>
            <person name="Maglott D."/>
            <person name="Pruitt K."/>
            <person name="Sapojnikov V."/>
            <person name="Souvorov A."/>
            <person name="Mackey A.J."/>
            <person name="Waterhouse R.M."/>
            <person name="Wyder S."/>
            <person name="Zdobnov E.M."/>
            <person name="Zdobnov E.M."/>
            <person name="Wyder S."/>
            <person name="Kriventseva E.V."/>
            <person name="Kadowaki T."/>
            <person name="Bork P."/>
            <person name="Aranda M."/>
            <person name="Bao R."/>
            <person name="Beermann A."/>
            <person name="Berns N."/>
            <person name="Bolognesi R."/>
            <person name="Bonneton F."/>
            <person name="Bopp D."/>
            <person name="Brown S.J."/>
            <person name="Bucher G."/>
            <person name="Butts T."/>
            <person name="Chaumot A."/>
            <person name="Denell R.E."/>
            <person name="Ferrier D.E."/>
            <person name="Friedrich M."/>
            <person name="Gordon C.M."/>
            <person name="Jindra M."/>
            <person name="Klingler M."/>
            <person name="Lan Q."/>
            <person name="Lattorff H.M."/>
            <person name="Laudet V."/>
            <person name="von Levetsow C."/>
            <person name="Liu Z."/>
            <person name="Lutz R."/>
            <person name="Lynch J.A."/>
            <person name="da Fonseca R.N."/>
            <person name="Posnien N."/>
            <person name="Reuter R."/>
            <person name="Roth S."/>
            <person name="Savard J."/>
            <person name="Schinko J.B."/>
            <person name="Schmitt C."/>
            <person name="Schoppmeier M."/>
            <person name="Schroder R."/>
            <person name="Shippy T.D."/>
            <person name="Simonnet F."/>
            <person name="Marques-Souza H."/>
            <person name="Tautz D."/>
            <person name="Tomoyasu Y."/>
            <person name="Trauner J."/>
            <person name="Van der Zee M."/>
            <person name="Vervoort M."/>
            <person name="Wittkopp N."/>
            <person name="Wimmer E.A."/>
            <person name="Yang X."/>
            <person name="Jones A.K."/>
            <person name="Sattelle D.B."/>
            <person name="Ebert P.R."/>
            <person name="Nelson D."/>
            <person name="Scott J.G."/>
            <person name="Beeman R.W."/>
            <person name="Muthukrishnan S."/>
            <person name="Kramer K.J."/>
            <person name="Arakane Y."/>
            <person name="Beeman R.W."/>
            <person name="Zhu Q."/>
            <person name="Hogenkamp D."/>
            <person name="Dixit R."/>
            <person name="Oppert B."/>
            <person name="Jiang H."/>
            <person name="Zou Z."/>
            <person name="Marshall J."/>
            <person name="Elpidina E."/>
            <person name="Vinokurov K."/>
            <person name="Oppert C."/>
            <person name="Zou Z."/>
            <person name="Evans J."/>
            <person name="Lu Z."/>
            <person name="Zhao P."/>
            <person name="Sumathipala N."/>
            <person name="Altincicek B."/>
            <person name="Vilcinskas A."/>
            <person name="Williams M."/>
            <person name="Hultmark D."/>
            <person name="Hetru C."/>
            <person name="Jiang H."/>
            <person name="Grimmelikhuijzen C.J."/>
            <person name="Hauser F."/>
            <person name="Cazzamali G."/>
            <person name="Williamson M."/>
            <person name="Park Y."/>
            <person name="Li B."/>
            <person name="Tanaka Y."/>
            <person name="Predel R."/>
            <person name="Neupert S."/>
            <person name="Schachtner J."/>
            <person name="Verleyen P."/>
            <person name="Raible F."/>
            <person name="Bork P."/>
            <person name="Friedrich M."/>
            <person name="Walden K.K."/>
            <person name="Robertson H.M."/>
            <person name="Angeli S."/>
            <person name="Foret S."/>
            <person name="Bucher G."/>
            <person name="Schuetz S."/>
            <person name="Maleszka R."/>
            <person name="Wimmer E.A."/>
            <person name="Beeman R.W."/>
            <person name="Lorenzen M."/>
            <person name="Tomoyasu Y."/>
            <person name="Miller S.C."/>
            <person name="Grossmann D."/>
            <person name="Bucher G."/>
        </authorList>
    </citation>
    <scope>NUCLEOTIDE SEQUENCE [LARGE SCALE GENOMIC DNA]</scope>
    <source>
        <strain evidence="9 10">Georgia GA2</strain>
    </source>
</reference>
<evidence type="ECO:0000256" key="1">
    <source>
        <dbReference type="ARBA" id="ARBA00004613"/>
    </source>
</evidence>
<keyword evidence="10" id="KW-1185">Reference proteome</keyword>
<accession>D6X325</accession>
<dbReference type="InterPro" id="IPR013818">
    <property type="entry name" value="Lipase"/>
</dbReference>
<dbReference type="FunFam" id="3.40.50.1820:FF:000033">
    <property type="entry name" value="Pancreatic triacylglycerol lipase"/>
    <property type="match status" value="1"/>
</dbReference>
<dbReference type="HOGENOM" id="CLU_027171_0_1_1"/>
<dbReference type="PRINTS" id="PR00823">
    <property type="entry name" value="PANCLIPASE"/>
</dbReference>
<keyword evidence="4" id="KW-1015">Disulfide bond</keyword>
<dbReference type="InParanoid" id="D6X325"/>
<feature type="binding site" evidence="6">
    <location>
        <position position="237"/>
    </location>
    <ligand>
        <name>Ca(2+)</name>
        <dbReference type="ChEBI" id="CHEBI:29108"/>
    </ligand>
</feature>
<dbReference type="OMA" id="SPKAMYF"/>
<sequence>MVANNTTSAFLQTLIFFMSQSNFQQDTSYNYYFLEIGKTNNASKCYGIYGCFQLSPPWTSENRPVSLFPEDLTKIEPRYPLYTRKNPTKPTYIDLNEYDVIGSTGINPRNPVYVISHGFMEGGGIYWIVDMAQKLLKIHDCSVIVVDWQGGSGPPYTQAVANIRLVGAMTAHLLHDLWKHIPDMNLDHVHCIGHSLGAHLCGYVGYTLHRDFKLTLGRITGLDPAEPHFAKAQPPVRLDRTAAKYVDVVHTDASQFIRGGLGMTERIGHVDYYPNGGTNQPGCGKSIAKYIDEANGSFFLGVRKYMGCNHMRSYEYFIESINPNRACSFLTVGCNNYADFLAGKCFDCGRRNQKCIQFGYYSHKEYKELVKRRVISPDSNMVQFLITGEAKPYCRGHYRITVKISNSGESLQHGGEVGQLFFTMHETTDGKGPKTHTVPLNKGGFHEPGKIYTAVVPTSEVKKIKAVEVEWRYQSSYLNPLTWRLLTVPKIYIEKITIDALEIRQSLTVCPKDGQALHTSQPHFMIPSYC</sequence>
<evidence type="ECO:0000256" key="3">
    <source>
        <dbReference type="ARBA" id="ARBA00022525"/>
    </source>
</evidence>
<feature type="binding site" evidence="6">
    <location>
        <position position="239"/>
    </location>
    <ligand>
        <name>Ca(2+)</name>
        <dbReference type="ChEBI" id="CHEBI:29108"/>
    </ligand>
</feature>
<dbReference type="GO" id="GO:0005615">
    <property type="term" value="C:extracellular space"/>
    <property type="evidence" value="ECO:0000318"/>
    <property type="project" value="GO_Central"/>
</dbReference>
<dbReference type="InterPro" id="IPR029058">
    <property type="entry name" value="AB_hydrolase_fold"/>
</dbReference>
<feature type="domain" description="Lipase" evidence="8">
    <location>
        <begin position="44"/>
        <end position="366"/>
    </location>
</feature>
<dbReference type="ESTHER" id="trica-d6x325">
    <property type="family name" value="Pancreatic_lipase"/>
</dbReference>
<dbReference type="GO" id="GO:0004806">
    <property type="term" value="F:triacylglycerol lipase activity"/>
    <property type="evidence" value="ECO:0007669"/>
    <property type="project" value="InterPro"/>
</dbReference>
<evidence type="ECO:0000313" key="9">
    <source>
        <dbReference type="EMBL" id="EFA10312.1"/>
    </source>
</evidence>
<comment type="subcellular location">
    <subcellularLocation>
        <location evidence="1">Secreted</location>
    </subcellularLocation>
</comment>
<dbReference type="InterPro" id="IPR033906">
    <property type="entry name" value="Lipase_N"/>
</dbReference>
<dbReference type="PIRSF" id="PIRSF000865">
    <property type="entry name" value="Lipoprotein_lipase_LIPH"/>
    <property type="match status" value="1"/>
</dbReference>
<dbReference type="GO" id="GO:0046872">
    <property type="term" value="F:metal ion binding"/>
    <property type="evidence" value="ECO:0007669"/>
    <property type="project" value="UniProtKB-KW"/>
</dbReference>
<evidence type="ECO:0000259" key="8">
    <source>
        <dbReference type="Pfam" id="PF00151"/>
    </source>
</evidence>
<dbReference type="Gene3D" id="3.40.50.1820">
    <property type="entry name" value="alpha/beta hydrolase"/>
    <property type="match status" value="1"/>
</dbReference>
<dbReference type="eggNOG" id="ENOG502QUK7">
    <property type="taxonomic scope" value="Eukaryota"/>
</dbReference>
<protein>
    <submittedName>
        <fullName evidence="9">Inactive pancreatic lipase-related protein 1-like Protein</fullName>
    </submittedName>
</protein>
<evidence type="ECO:0000256" key="4">
    <source>
        <dbReference type="ARBA" id="ARBA00023157"/>
    </source>
</evidence>
<dbReference type="OrthoDB" id="199913at2759"/>
<gene>
    <name evidence="9" type="primary">AUGUSTUS-3.0.2_12528</name>
    <name evidence="9" type="ORF">TcasGA2_TC012528</name>
</gene>
<keyword evidence="6" id="KW-0479">Metal-binding</keyword>
<dbReference type="PANTHER" id="PTHR11610">
    <property type="entry name" value="LIPASE"/>
    <property type="match status" value="1"/>
</dbReference>
<dbReference type="Gene3D" id="2.60.60.20">
    <property type="entry name" value="PLAT/LH2 domain"/>
    <property type="match status" value="1"/>
</dbReference>
<dbReference type="EMBL" id="KQ971372">
    <property type="protein sequence ID" value="EFA10312.1"/>
    <property type="molecule type" value="Genomic_DNA"/>
</dbReference>
<evidence type="ECO:0000256" key="6">
    <source>
        <dbReference type="PIRSR" id="PIRSR000865-2"/>
    </source>
</evidence>
<feature type="active site" description="Charge relay system" evidence="5">
    <location>
        <position position="223"/>
    </location>
</feature>
<organism evidence="9 10">
    <name type="scientific">Tribolium castaneum</name>
    <name type="common">Red flour beetle</name>
    <dbReference type="NCBI Taxonomy" id="7070"/>
    <lineage>
        <taxon>Eukaryota</taxon>
        <taxon>Metazoa</taxon>
        <taxon>Ecdysozoa</taxon>
        <taxon>Arthropoda</taxon>
        <taxon>Hexapoda</taxon>
        <taxon>Insecta</taxon>
        <taxon>Pterygota</taxon>
        <taxon>Neoptera</taxon>
        <taxon>Endopterygota</taxon>
        <taxon>Coleoptera</taxon>
        <taxon>Polyphaga</taxon>
        <taxon>Cucujiformia</taxon>
        <taxon>Tenebrionidae</taxon>
        <taxon>Tenebrionidae incertae sedis</taxon>
        <taxon>Tribolium</taxon>
    </lineage>
</organism>
<dbReference type="PANTHER" id="PTHR11610:SF185">
    <property type="entry name" value="LD47264P"/>
    <property type="match status" value="1"/>
</dbReference>
<dbReference type="Pfam" id="PF00151">
    <property type="entry name" value="Lipase"/>
    <property type="match status" value="1"/>
</dbReference>
<evidence type="ECO:0000256" key="7">
    <source>
        <dbReference type="RuleBase" id="RU004262"/>
    </source>
</evidence>
<evidence type="ECO:0000256" key="5">
    <source>
        <dbReference type="PIRSR" id="PIRSR000865-1"/>
    </source>
</evidence>
<dbReference type="InterPro" id="IPR002331">
    <property type="entry name" value="Lipase_panc"/>
</dbReference>
<name>D6X325_TRICA</name>
<proteinExistence type="inferred from homology"/>
<keyword evidence="3" id="KW-0964">Secreted</keyword>